<comment type="caution">
    <text evidence="1">The sequence shown here is derived from an EMBL/GenBank/DDBJ whole genome shotgun (WGS) entry which is preliminary data.</text>
</comment>
<protein>
    <submittedName>
        <fullName evidence="1">Uncharacterized protein</fullName>
    </submittedName>
</protein>
<dbReference type="SUPFAM" id="SSF48557">
    <property type="entry name" value="L-aspartase-like"/>
    <property type="match status" value="1"/>
</dbReference>
<dbReference type="InterPro" id="IPR008948">
    <property type="entry name" value="L-Aspartase-like"/>
</dbReference>
<proteinExistence type="predicted"/>
<evidence type="ECO:0000313" key="2">
    <source>
        <dbReference type="Proteomes" id="UP000652761"/>
    </source>
</evidence>
<dbReference type="PANTHER" id="PTHR43411:SF1">
    <property type="entry name" value="ADENYLOSUCCINATE LYASE"/>
    <property type="match status" value="1"/>
</dbReference>
<gene>
    <name evidence="1" type="ORF">Taro_031044</name>
</gene>
<evidence type="ECO:0000313" key="1">
    <source>
        <dbReference type="EMBL" id="MQL98333.1"/>
    </source>
</evidence>
<dbReference type="PANTHER" id="PTHR43411">
    <property type="entry name" value="ADENYLOSUCCINATE LYASE"/>
    <property type="match status" value="1"/>
</dbReference>
<dbReference type="EMBL" id="NMUH01002172">
    <property type="protein sequence ID" value="MQL98333.1"/>
    <property type="molecule type" value="Genomic_DNA"/>
</dbReference>
<name>A0A843W1Z6_COLES</name>
<reference evidence="1" key="1">
    <citation type="submission" date="2017-07" db="EMBL/GenBank/DDBJ databases">
        <title>Taro Niue Genome Assembly and Annotation.</title>
        <authorList>
            <person name="Atibalentja N."/>
            <person name="Keating K."/>
            <person name="Fields C.J."/>
        </authorList>
    </citation>
    <scope>NUCLEOTIDE SEQUENCE</scope>
    <source>
        <strain evidence="1">Niue_2</strain>
        <tissue evidence="1">Leaf</tissue>
    </source>
</reference>
<keyword evidence="2" id="KW-1185">Reference proteome</keyword>
<dbReference type="InterPro" id="IPR047136">
    <property type="entry name" value="PurB_bact"/>
</dbReference>
<sequence length="71" mass="8215">MAAYPDINWATVAEEFVRSLGISFNPYVTQIEPHDYVASLFGAFILFNSILLDFDRDIWTYVSLGYFKQVQ</sequence>
<dbReference type="AlphaFoldDB" id="A0A843W1Z6"/>
<accession>A0A843W1Z6</accession>
<dbReference type="GO" id="GO:0003824">
    <property type="term" value="F:catalytic activity"/>
    <property type="evidence" value="ECO:0007669"/>
    <property type="project" value="InterPro"/>
</dbReference>
<dbReference type="Proteomes" id="UP000652761">
    <property type="component" value="Unassembled WGS sequence"/>
</dbReference>
<organism evidence="1 2">
    <name type="scientific">Colocasia esculenta</name>
    <name type="common">Wild taro</name>
    <name type="synonym">Arum esculentum</name>
    <dbReference type="NCBI Taxonomy" id="4460"/>
    <lineage>
        <taxon>Eukaryota</taxon>
        <taxon>Viridiplantae</taxon>
        <taxon>Streptophyta</taxon>
        <taxon>Embryophyta</taxon>
        <taxon>Tracheophyta</taxon>
        <taxon>Spermatophyta</taxon>
        <taxon>Magnoliopsida</taxon>
        <taxon>Liliopsida</taxon>
        <taxon>Araceae</taxon>
        <taxon>Aroideae</taxon>
        <taxon>Colocasieae</taxon>
        <taxon>Colocasia</taxon>
    </lineage>
</organism>
<dbReference type="SMR" id="A0A843W1Z6"/>
<dbReference type="OrthoDB" id="736664at2759"/>
<dbReference type="Gene3D" id="1.20.200.10">
    <property type="entry name" value="Fumarase/aspartase (Central domain)"/>
    <property type="match status" value="1"/>
</dbReference>